<organism evidence="2 3">
    <name type="scientific">Onchocerca flexuosa</name>
    <dbReference type="NCBI Taxonomy" id="387005"/>
    <lineage>
        <taxon>Eukaryota</taxon>
        <taxon>Metazoa</taxon>
        <taxon>Ecdysozoa</taxon>
        <taxon>Nematoda</taxon>
        <taxon>Chromadorea</taxon>
        <taxon>Rhabditida</taxon>
        <taxon>Spirurina</taxon>
        <taxon>Spiruromorpha</taxon>
        <taxon>Filarioidea</taxon>
        <taxon>Onchocercidae</taxon>
        <taxon>Onchocerca</taxon>
    </lineage>
</organism>
<dbReference type="AlphaFoldDB" id="A0A238BLN6"/>
<feature type="compositionally biased region" description="Polar residues" evidence="1">
    <location>
        <begin position="567"/>
        <end position="577"/>
    </location>
</feature>
<feature type="region of interest" description="Disordered" evidence="1">
    <location>
        <begin position="1"/>
        <end position="37"/>
    </location>
</feature>
<evidence type="ECO:0000313" key="3">
    <source>
        <dbReference type="Proteomes" id="UP000242913"/>
    </source>
</evidence>
<feature type="compositionally biased region" description="Polar residues" evidence="1">
    <location>
        <begin position="719"/>
        <end position="731"/>
    </location>
</feature>
<feature type="compositionally biased region" description="Basic and acidic residues" evidence="1">
    <location>
        <begin position="146"/>
        <end position="155"/>
    </location>
</feature>
<feature type="compositionally biased region" description="Basic and acidic residues" evidence="1">
    <location>
        <begin position="277"/>
        <end position="291"/>
    </location>
</feature>
<evidence type="ECO:0000256" key="1">
    <source>
        <dbReference type="SAM" id="MobiDB-lite"/>
    </source>
</evidence>
<gene>
    <name evidence="2" type="ORF">X798_06655</name>
</gene>
<reference evidence="2 3" key="1">
    <citation type="submission" date="2015-12" db="EMBL/GenBank/DDBJ databases">
        <title>Draft genome of the nematode, Onchocerca flexuosa.</title>
        <authorList>
            <person name="Mitreva M."/>
        </authorList>
    </citation>
    <scope>NUCLEOTIDE SEQUENCE [LARGE SCALE GENOMIC DNA]</scope>
    <source>
        <strain evidence="2">Red Deer</strain>
    </source>
</reference>
<feature type="region of interest" description="Disordered" evidence="1">
    <location>
        <begin position="146"/>
        <end position="170"/>
    </location>
</feature>
<feature type="compositionally biased region" description="Polar residues" evidence="1">
    <location>
        <begin position="603"/>
        <end position="614"/>
    </location>
</feature>
<accession>A0A238BLN6</accession>
<feature type="compositionally biased region" description="Basic and acidic residues" evidence="1">
    <location>
        <begin position="402"/>
        <end position="424"/>
    </location>
</feature>
<feature type="compositionally biased region" description="Polar residues" evidence="1">
    <location>
        <begin position="156"/>
        <end position="167"/>
    </location>
</feature>
<dbReference type="OrthoDB" id="5863974at2759"/>
<dbReference type="Proteomes" id="UP000242913">
    <property type="component" value="Unassembled WGS sequence"/>
</dbReference>
<feature type="compositionally biased region" description="Pro residues" evidence="1">
    <location>
        <begin position="20"/>
        <end position="30"/>
    </location>
</feature>
<sequence length="775" mass="93163">MIQKRQCFDKSSSEISSFPHPSPFHPYPPEPYEHPDDESLEYKRRLAEHLKQLKKSRTHCCKRQEWYREHVNKNYIEICRHSCPPPDLLDIERNFEQLLNNQQQQFIPSEEPSNISFQKNRIQEYKGQTEEMSPLSVPFIPTYETTEKKNEHEQSINKANSSSWSDRSNVDLPQEVRESTKDYQQVKAINQVTIDAQMRKNEEYFHQLQSHQGKTIDESLIKPNVINDKEKQAHQSITSQRYYRDNEHDDYYQPHQQRINDYPQQGEFVNERGGTFEEDHDQEHNRDHQRVPSENGDAGESDFNGNDYGYDYDNQDETPITANHEQIPNQEISSSPFPHQIHSYDTRDETSTVMPYFYPDQESHLNQSEQVQHHLIGSLLERDYKQQQEQSNHFGASLDDHYRQEEEQQELSKHSPKDYHHEQEAQPQPSETEIDEYYHRQQVQPKPSESDFNEYNRLQQQQQFSILSSEDYRREQEAQPQPSGFELDEYYRRQQTEQIQPQSFESELDKYNHLQQEQEFSTLPPEDYRREQESQPQLSESEFDEYYRGQQAQQVQPSEPELDEYSRLQQQEFSTFSPEDYRREQESQPQLSESEFDEYYRRQQAQEVQPQASESELDEYYRRQQAQQVQPSEPELNEYSRLQEQQESSTISPEDYRREQEAQSQSSKSELDEYYRQQQTQEVQPKPSESELDEYYRQQQAQQVQPQPSESELDEYYRRQQTQEVQPQPSESELDEYYRQQQAQQVQPQPSESELDEYYRRQQTQEVLTVMVKLE</sequence>
<protein>
    <submittedName>
        <fullName evidence="2">Uncharacterized protein</fullName>
    </submittedName>
</protein>
<feature type="compositionally biased region" description="Basic and acidic residues" evidence="1">
    <location>
        <begin position="1"/>
        <end position="12"/>
    </location>
</feature>
<dbReference type="EMBL" id="KZ270130">
    <property type="protein sequence ID" value="OZC06359.1"/>
    <property type="molecule type" value="Genomic_DNA"/>
</dbReference>
<feature type="compositionally biased region" description="Low complexity" evidence="1">
    <location>
        <begin position="740"/>
        <end position="750"/>
    </location>
</feature>
<feature type="compositionally biased region" description="Polar residues" evidence="1">
    <location>
        <begin position="640"/>
        <end position="652"/>
    </location>
</feature>
<feature type="region of interest" description="Disordered" evidence="1">
    <location>
        <begin position="277"/>
        <end position="309"/>
    </location>
</feature>
<feature type="region of interest" description="Disordered" evidence="1">
    <location>
        <begin position="402"/>
        <end position="760"/>
    </location>
</feature>
<proteinExistence type="predicted"/>
<name>A0A238BLN6_9BILA</name>
<evidence type="ECO:0000313" key="2">
    <source>
        <dbReference type="EMBL" id="OZC06359.1"/>
    </source>
</evidence>
<feature type="compositionally biased region" description="Polar residues" evidence="1">
    <location>
        <begin position="496"/>
        <end position="505"/>
    </location>
</feature>
<feature type="compositionally biased region" description="Low complexity" evidence="1">
    <location>
        <begin position="698"/>
        <end position="708"/>
    </location>
</feature>
<keyword evidence="3" id="KW-1185">Reference proteome</keyword>